<evidence type="ECO:0000313" key="2">
    <source>
        <dbReference type="EMBL" id="KAE9025601.1"/>
    </source>
</evidence>
<evidence type="ECO:0000313" key="6">
    <source>
        <dbReference type="Proteomes" id="UP000434957"/>
    </source>
</evidence>
<comment type="caution">
    <text evidence="2">The sequence shown here is derived from an EMBL/GenBank/DDBJ whole genome shotgun (WGS) entry which is preliminary data.</text>
</comment>
<accession>A0A6A3M0E9</accession>
<dbReference type="OrthoDB" id="126514at2759"/>
<evidence type="ECO:0000313" key="5">
    <source>
        <dbReference type="Proteomes" id="UP000429607"/>
    </source>
</evidence>
<evidence type="ECO:0000313" key="3">
    <source>
        <dbReference type="EMBL" id="KAE9031017.1"/>
    </source>
</evidence>
<evidence type="ECO:0000313" key="7">
    <source>
        <dbReference type="Proteomes" id="UP000435112"/>
    </source>
</evidence>
<dbReference type="Proteomes" id="UP000434957">
    <property type="component" value="Unassembled WGS sequence"/>
</dbReference>
<evidence type="ECO:0000313" key="4">
    <source>
        <dbReference type="EMBL" id="KAE9338096.1"/>
    </source>
</evidence>
<reference evidence="5 7" key="1">
    <citation type="submission" date="2018-09" db="EMBL/GenBank/DDBJ databases">
        <title>Genomic investigation of the strawberry pathogen Phytophthora fragariae indicates pathogenicity is determined by transcriptional variation in three key races.</title>
        <authorList>
            <person name="Adams T.M."/>
            <person name="Armitage A.D."/>
            <person name="Sobczyk M.K."/>
            <person name="Bates H.J."/>
            <person name="Dunwell J.M."/>
            <person name="Nellist C.F."/>
            <person name="Harrison R.J."/>
        </authorList>
    </citation>
    <scope>NUCLEOTIDE SEQUENCE [LARGE SCALE GENOMIC DNA]</scope>
    <source>
        <strain evidence="3 5">SCRP249</strain>
        <strain evidence="2 7">SCRP324</strain>
        <strain evidence="4 6">SCRP333</strain>
    </source>
</reference>
<dbReference type="Proteomes" id="UP000429607">
    <property type="component" value="Unassembled WGS sequence"/>
</dbReference>
<dbReference type="AlphaFoldDB" id="A0A6A3M0E9"/>
<gene>
    <name evidence="3" type="ORF">PR001_g11114</name>
    <name evidence="2" type="ORF">PR002_g11145</name>
    <name evidence="4" type="ORF">PR003_g11685</name>
</gene>
<evidence type="ECO:0000256" key="1">
    <source>
        <dbReference type="SAM" id="MobiDB-lite"/>
    </source>
</evidence>
<feature type="compositionally biased region" description="Polar residues" evidence="1">
    <location>
        <begin position="73"/>
        <end position="88"/>
    </location>
</feature>
<proteinExistence type="predicted"/>
<dbReference type="EMBL" id="QXFU01000657">
    <property type="protein sequence ID" value="KAE9025601.1"/>
    <property type="molecule type" value="Genomic_DNA"/>
</dbReference>
<name>A0A6A3M0E9_9STRA</name>
<protein>
    <submittedName>
        <fullName evidence="2">Uncharacterized protein</fullName>
    </submittedName>
</protein>
<dbReference type="EMBL" id="QXFV01000675">
    <property type="protein sequence ID" value="KAE9031017.1"/>
    <property type="molecule type" value="Genomic_DNA"/>
</dbReference>
<organism evidence="2 7">
    <name type="scientific">Phytophthora rubi</name>
    <dbReference type="NCBI Taxonomy" id="129364"/>
    <lineage>
        <taxon>Eukaryota</taxon>
        <taxon>Sar</taxon>
        <taxon>Stramenopiles</taxon>
        <taxon>Oomycota</taxon>
        <taxon>Peronosporomycetes</taxon>
        <taxon>Peronosporales</taxon>
        <taxon>Peronosporaceae</taxon>
        <taxon>Phytophthora</taxon>
    </lineage>
</organism>
<sequence>MSTEQDAIKLYSSSDEEEEGESKYDDWAVVPHVLGYPPSAAAQDRDDDSEDEEKASSPSPARKRSQQERIVTDASTVPTRAQQLGSLQKQHRPRSQNTPWPTRLSRATRHRAKRAPVRYGDAVLYARVAPAAAVDRQLDGRSRDSPRLHGGFELHASILHTSHVSSRFSAVRSAFLIG</sequence>
<feature type="region of interest" description="Disordered" evidence="1">
    <location>
        <begin position="1"/>
        <end position="114"/>
    </location>
</feature>
<dbReference type="EMBL" id="QXFT01000677">
    <property type="protein sequence ID" value="KAE9338096.1"/>
    <property type="molecule type" value="Genomic_DNA"/>
</dbReference>
<dbReference type="Proteomes" id="UP000435112">
    <property type="component" value="Unassembled WGS sequence"/>
</dbReference>
<keyword evidence="6" id="KW-1185">Reference proteome</keyword>